<proteinExistence type="predicted"/>
<evidence type="ECO:0000313" key="2">
    <source>
        <dbReference type="Proteomes" id="UP001633002"/>
    </source>
</evidence>
<protein>
    <submittedName>
        <fullName evidence="1">Uncharacterized protein</fullName>
    </submittedName>
</protein>
<organism evidence="1 2">
    <name type="scientific">Riccia sorocarpa</name>
    <dbReference type="NCBI Taxonomy" id="122646"/>
    <lineage>
        <taxon>Eukaryota</taxon>
        <taxon>Viridiplantae</taxon>
        <taxon>Streptophyta</taxon>
        <taxon>Embryophyta</taxon>
        <taxon>Marchantiophyta</taxon>
        <taxon>Marchantiopsida</taxon>
        <taxon>Marchantiidae</taxon>
        <taxon>Marchantiales</taxon>
        <taxon>Ricciaceae</taxon>
        <taxon>Riccia</taxon>
    </lineage>
</organism>
<dbReference type="AlphaFoldDB" id="A0ABD3H7K2"/>
<dbReference type="EMBL" id="JBJQOH010000004">
    <property type="protein sequence ID" value="KAL3687467.1"/>
    <property type="molecule type" value="Genomic_DNA"/>
</dbReference>
<sequence length="118" mass="12379">MSKATSADPMGQAVDLAAMSQESGSVSLGGRGSPVRLPVQNAHLQGAQVRHRFMSLGRGISWDMFAAELETLAVTLSTDEGVEGEIHIVELNVGKATGPLDLEDDAISIRKSCEDGLS</sequence>
<accession>A0ABD3H7K2</accession>
<name>A0ABD3H7K2_9MARC</name>
<gene>
    <name evidence="1" type="ORF">R1sor_013776</name>
</gene>
<keyword evidence="2" id="KW-1185">Reference proteome</keyword>
<reference evidence="1 2" key="1">
    <citation type="submission" date="2024-09" db="EMBL/GenBank/DDBJ databases">
        <title>Chromosome-scale assembly of Riccia sorocarpa.</title>
        <authorList>
            <person name="Paukszto L."/>
        </authorList>
    </citation>
    <scope>NUCLEOTIDE SEQUENCE [LARGE SCALE GENOMIC DNA]</scope>
    <source>
        <strain evidence="1">LP-2024</strain>
        <tissue evidence="1">Aerial parts of the thallus</tissue>
    </source>
</reference>
<evidence type="ECO:0000313" key="1">
    <source>
        <dbReference type="EMBL" id="KAL3687467.1"/>
    </source>
</evidence>
<comment type="caution">
    <text evidence="1">The sequence shown here is derived from an EMBL/GenBank/DDBJ whole genome shotgun (WGS) entry which is preliminary data.</text>
</comment>
<dbReference type="Proteomes" id="UP001633002">
    <property type="component" value="Unassembled WGS sequence"/>
</dbReference>